<dbReference type="Pfam" id="PF05128">
    <property type="entry name" value="DUF697"/>
    <property type="match status" value="1"/>
</dbReference>
<evidence type="ECO:0000256" key="3">
    <source>
        <dbReference type="ARBA" id="ARBA00022989"/>
    </source>
</evidence>
<feature type="transmembrane region" description="Helical" evidence="5">
    <location>
        <begin position="195"/>
        <end position="213"/>
    </location>
</feature>
<evidence type="ECO:0000256" key="1">
    <source>
        <dbReference type="ARBA" id="ARBA00004141"/>
    </source>
</evidence>
<evidence type="ECO:0000256" key="2">
    <source>
        <dbReference type="ARBA" id="ARBA00022692"/>
    </source>
</evidence>
<keyword evidence="4 5" id="KW-0472">Membrane</keyword>
<evidence type="ECO:0000256" key="4">
    <source>
        <dbReference type="ARBA" id="ARBA00023136"/>
    </source>
</evidence>
<evidence type="ECO:0000313" key="7">
    <source>
        <dbReference type="Proteomes" id="UP000294678"/>
    </source>
</evidence>
<organism evidence="6 7">
    <name type="scientific">Hypnocyclicus thermotrophus</name>
    <dbReference type="NCBI Taxonomy" id="1627895"/>
    <lineage>
        <taxon>Bacteria</taxon>
        <taxon>Fusobacteriati</taxon>
        <taxon>Fusobacteriota</taxon>
        <taxon>Fusobacteriia</taxon>
        <taxon>Fusobacteriales</taxon>
        <taxon>Fusobacteriaceae</taxon>
        <taxon>Hypnocyclicus</taxon>
    </lineage>
</organism>
<comment type="caution">
    <text evidence="6">The sequence shown here is derived from an EMBL/GenBank/DDBJ whole genome shotgun (WGS) entry which is preliminary data.</text>
</comment>
<accession>A0AA46I7F4</accession>
<dbReference type="InterPro" id="IPR021147">
    <property type="entry name" value="DUF697"/>
</dbReference>
<dbReference type="GO" id="GO:0016020">
    <property type="term" value="C:membrane"/>
    <property type="evidence" value="ECO:0007669"/>
    <property type="project" value="UniProtKB-SubCell"/>
</dbReference>
<protein>
    <submittedName>
        <fullName evidence="6">Uncharacterized protein DUF697</fullName>
    </submittedName>
</protein>
<dbReference type="AlphaFoldDB" id="A0AA46I7F4"/>
<evidence type="ECO:0000313" key="6">
    <source>
        <dbReference type="EMBL" id="TDT72473.1"/>
    </source>
</evidence>
<keyword evidence="3 5" id="KW-1133">Transmembrane helix</keyword>
<sequence>MKKILFNSLIPFIIGLFIFWSISFYNDLDNFSIKVGSKIPYGYYVIWSIYIIIFISMIYPIIKLFLLQKSLKRPYIYSSPDEKRDFYYKYKKRILKEYKKRLKKNYMQEYINRNLIKSLENANSINGIKTILREIEKTTDKKCDKLIKDYAKSIFVSTAISQNGTLDAIFILKLQVELIWKIAHLYNQRPKLKEILNIYISVLANVLAASAFSDITITELVDSFLKQFLSSFPIISKIGGKITDSIFDGTCNALLSLRVGYLTKEYCKYSSEFDEKLSRKISRENALKSINEIGIKDNISNIFKNNIKK</sequence>
<evidence type="ECO:0000256" key="5">
    <source>
        <dbReference type="SAM" id="Phobius"/>
    </source>
</evidence>
<feature type="transmembrane region" description="Helical" evidence="5">
    <location>
        <begin position="45"/>
        <end position="66"/>
    </location>
</feature>
<dbReference type="EMBL" id="SOBG01000001">
    <property type="protein sequence ID" value="TDT72473.1"/>
    <property type="molecule type" value="Genomic_DNA"/>
</dbReference>
<gene>
    <name evidence="6" type="ORF">EV215_0279</name>
</gene>
<proteinExistence type="predicted"/>
<feature type="transmembrane region" description="Helical" evidence="5">
    <location>
        <begin position="5"/>
        <end position="25"/>
    </location>
</feature>
<name>A0AA46I7F4_9FUSO</name>
<dbReference type="RefSeq" id="WP_166667303.1">
    <property type="nucleotide sequence ID" value="NZ_SOBG01000001.1"/>
</dbReference>
<keyword evidence="2 5" id="KW-0812">Transmembrane</keyword>
<reference evidence="6 7" key="1">
    <citation type="submission" date="2019-03" db="EMBL/GenBank/DDBJ databases">
        <title>Genomic Encyclopedia of Type Strains, Phase IV (KMG-IV): sequencing the most valuable type-strain genomes for metagenomic binning, comparative biology and taxonomic classification.</title>
        <authorList>
            <person name="Goeker M."/>
        </authorList>
    </citation>
    <scope>NUCLEOTIDE SEQUENCE [LARGE SCALE GENOMIC DNA]</scope>
    <source>
        <strain evidence="6 7">DSM 100055</strain>
    </source>
</reference>
<comment type="subcellular location">
    <subcellularLocation>
        <location evidence="1">Membrane</location>
        <topology evidence="1">Multi-pass membrane protein</topology>
    </subcellularLocation>
</comment>
<keyword evidence="7" id="KW-1185">Reference proteome</keyword>
<dbReference type="Proteomes" id="UP000294678">
    <property type="component" value="Unassembled WGS sequence"/>
</dbReference>